<evidence type="ECO:0000256" key="2">
    <source>
        <dbReference type="ARBA" id="ARBA00022801"/>
    </source>
</evidence>
<reference evidence="5" key="1">
    <citation type="submission" date="2016-10" db="EMBL/GenBank/DDBJ databases">
        <authorList>
            <person name="Varghese N."/>
            <person name="Submissions S."/>
        </authorList>
    </citation>
    <scope>NUCLEOTIDE SEQUENCE [LARGE SCALE GENOMIC DNA]</scope>
    <source>
        <strain evidence="5">B48,IBRC-M 10115,DSM 25386,CECT 8001</strain>
    </source>
</reference>
<dbReference type="PANTHER" id="PTHR43240:SF5">
    <property type="entry name" value="1,4-DIHYDROXY-2-NAPHTHOYL-COA THIOESTERASE 1"/>
    <property type="match status" value="1"/>
</dbReference>
<dbReference type="RefSeq" id="WP_090748088.1">
    <property type="nucleotide sequence ID" value="NZ_FOBW01000012.1"/>
</dbReference>
<protein>
    <submittedName>
        <fullName evidence="4">Uncharacterized domain 1-containing protein</fullName>
    </submittedName>
</protein>
<dbReference type="GO" id="GO:0005829">
    <property type="term" value="C:cytosol"/>
    <property type="evidence" value="ECO:0007669"/>
    <property type="project" value="TreeGrafter"/>
</dbReference>
<dbReference type="Gene3D" id="3.10.129.10">
    <property type="entry name" value="Hotdog Thioesterase"/>
    <property type="match status" value="1"/>
</dbReference>
<dbReference type="EMBL" id="FOBW01000012">
    <property type="protein sequence ID" value="SEN38512.1"/>
    <property type="molecule type" value="Genomic_DNA"/>
</dbReference>
<dbReference type="GO" id="GO:0061522">
    <property type="term" value="F:1,4-dihydroxy-2-naphthoyl-CoA thioesterase activity"/>
    <property type="evidence" value="ECO:0007669"/>
    <property type="project" value="TreeGrafter"/>
</dbReference>
<proteinExistence type="inferred from homology"/>
<evidence type="ECO:0000313" key="5">
    <source>
        <dbReference type="Proteomes" id="UP000198553"/>
    </source>
</evidence>
<evidence type="ECO:0000313" key="4">
    <source>
        <dbReference type="EMBL" id="SEN38512.1"/>
    </source>
</evidence>
<keyword evidence="2" id="KW-0378">Hydrolase</keyword>
<evidence type="ECO:0000259" key="3">
    <source>
        <dbReference type="Pfam" id="PF03061"/>
    </source>
</evidence>
<comment type="similarity">
    <text evidence="1">Belongs to the thioesterase PaaI family.</text>
</comment>
<keyword evidence="5" id="KW-1185">Reference proteome</keyword>
<name>A0A1H8G3F8_9BACI</name>
<dbReference type="SUPFAM" id="SSF54637">
    <property type="entry name" value="Thioesterase/thiol ester dehydrase-isomerase"/>
    <property type="match status" value="1"/>
</dbReference>
<dbReference type="OrthoDB" id="328435at2"/>
<dbReference type="NCBIfam" id="TIGR00369">
    <property type="entry name" value="unchar_dom_1"/>
    <property type="match status" value="1"/>
</dbReference>
<dbReference type="AlphaFoldDB" id="A0A1H8G3F8"/>
<accession>A0A1H8G3F8</accession>
<feature type="domain" description="Thioesterase" evidence="3">
    <location>
        <begin position="58"/>
        <end position="132"/>
    </location>
</feature>
<dbReference type="STRING" id="930146.SAMN05192533_11275"/>
<dbReference type="CDD" id="cd03443">
    <property type="entry name" value="PaaI_thioesterase"/>
    <property type="match status" value="1"/>
</dbReference>
<dbReference type="InterPro" id="IPR029069">
    <property type="entry name" value="HotDog_dom_sf"/>
</dbReference>
<dbReference type="InterPro" id="IPR003736">
    <property type="entry name" value="PAAI_dom"/>
</dbReference>
<evidence type="ECO:0000256" key="1">
    <source>
        <dbReference type="ARBA" id="ARBA00008324"/>
    </source>
</evidence>
<dbReference type="InterPro" id="IPR006683">
    <property type="entry name" value="Thioestr_dom"/>
</dbReference>
<sequence>MDKQEFMAHVENAYDTYEAKPENIFMFKLLDFEFDYDDEAKMCTISCPVTDIMYNPAGIVHGGIFTFIADTAMGHLNFRHKDAPYVSLELKTSFFQATTTGKLIATARYLKEGYKVCFMEAEVKNEQGDLLCQTSGTFYRFDKNKKK</sequence>
<organism evidence="4 5">
    <name type="scientific">Mesobacillus persicus</name>
    <dbReference type="NCBI Taxonomy" id="930146"/>
    <lineage>
        <taxon>Bacteria</taxon>
        <taxon>Bacillati</taxon>
        <taxon>Bacillota</taxon>
        <taxon>Bacilli</taxon>
        <taxon>Bacillales</taxon>
        <taxon>Bacillaceae</taxon>
        <taxon>Mesobacillus</taxon>
    </lineage>
</organism>
<dbReference type="PANTHER" id="PTHR43240">
    <property type="entry name" value="1,4-DIHYDROXY-2-NAPHTHOYL-COA THIOESTERASE 1"/>
    <property type="match status" value="1"/>
</dbReference>
<dbReference type="Pfam" id="PF03061">
    <property type="entry name" value="4HBT"/>
    <property type="match status" value="1"/>
</dbReference>
<gene>
    <name evidence="4" type="ORF">SAMN05192533_11275</name>
</gene>
<dbReference type="Proteomes" id="UP000198553">
    <property type="component" value="Unassembled WGS sequence"/>
</dbReference>